<keyword evidence="4" id="KW-1185">Reference proteome</keyword>
<protein>
    <submittedName>
        <fullName evidence="3">Acyltransferase family protein</fullName>
        <ecNumber evidence="3">2.3.-.-</ecNumber>
    </submittedName>
</protein>
<dbReference type="PANTHER" id="PTHR23028">
    <property type="entry name" value="ACETYLTRANSFERASE"/>
    <property type="match status" value="1"/>
</dbReference>
<evidence type="ECO:0000256" key="1">
    <source>
        <dbReference type="SAM" id="Phobius"/>
    </source>
</evidence>
<dbReference type="EC" id="2.3.-.-" evidence="3"/>
<dbReference type="GO" id="GO:0016746">
    <property type="term" value="F:acyltransferase activity"/>
    <property type="evidence" value="ECO:0007669"/>
    <property type="project" value="UniProtKB-KW"/>
</dbReference>
<evidence type="ECO:0000313" key="3">
    <source>
        <dbReference type="EMBL" id="MFD0750792.1"/>
    </source>
</evidence>
<accession>A0ABW2YZD3</accession>
<feature type="transmembrane region" description="Helical" evidence="1">
    <location>
        <begin position="284"/>
        <end position="302"/>
    </location>
</feature>
<evidence type="ECO:0000259" key="2">
    <source>
        <dbReference type="Pfam" id="PF01757"/>
    </source>
</evidence>
<reference evidence="4" key="1">
    <citation type="journal article" date="2019" name="Int. J. Syst. Evol. Microbiol.">
        <title>The Global Catalogue of Microorganisms (GCM) 10K type strain sequencing project: providing services to taxonomists for standard genome sequencing and annotation.</title>
        <authorList>
            <consortium name="The Broad Institute Genomics Platform"/>
            <consortium name="The Broad Institute Genome Sequencing Center for Infectious Disease"/>
            <person name="Wu L."/>
            <person name="Ma J."/>
        </authorList>
    </citation>
    <scope>NUCLEOTIDE SEQUENCE [LARGE SCALE GENOMIC DNA]</scope>
    <source>
        <strain evidence="4">CCUG 63418</strain>
    </source>
</reference>
<organism evidence="3 4">
    <name type="scientific">Mucilaginibacter calamicampi</name>
    <dbReference type="NCBI Taxonomy" id="1302352"/>
    <lineage>
        <taxon>Bacteria</taxon>
        <taxon>Pseudomonadati</taxon>
        <taxon>Bacteroidota</taxon>
        <taxon>Sphingobacteriia</taxon>
        <taxon>Sphingobacteriales</taxon>
        <taxon>Sphingobacteriaceae</taxon>
        <taxon>Mucilaginibacter</taxon>
    </lineage>
</organism>
<dbReference type="Proteomes" id="UP001596958">
    <property type="component" value="Unassembled WGS sequence"/>
</dbReference>
<feature type="transmembrane region" description="Helical" evidence="1">
    <location>
        <begin position="109"/>
        <end position="127"/>
    </location>
</feature>
<dbReference type="InterPro" id="IPR050879">
    <property type="entry name" value="Acyltransferase_3"/>
</dbReference>
<dbReference type="EMBL" id="JBHTHU010000006">
    <property type="protein sequence ID" value="MFD0750792.1"/>
    <property type="molecule type" value="Genomic_DNA"/>
</dbReference>
<comment type="caution">
    <text evidence="3">The sequence shown here is derived from an EMBL/GenBank/DDBJ whole genome shotgun (WGS) entry which is preliminary data.</text>
</comment>
<feature type="transmembrane region" description="Helical" evidence="1">
    <location>
        <begin position="166"/>
        <end position="188"/>
    </location>
</feature>
<name>A0ABW2YZD3_9SPHI</name>
<gene>
    <name evidence="3" type="ORF">ACFQZS_11620</name>
</gene>
<feature type="transmembrane region" description="Helical" evidence="1">
    <location>
        <begin position="194"/>
        <end position="215"/>
    </location>
</feature>
<keyword evidence="3" id="KW-0012">Acyltransferase</keyword>
<feature type="transmembrane region" description="Helical" evidence="1">
    <location>
        <begin position="82"/>
        <end position="102"/>
    </location>
</feature>
<dbReference type="PANTHER" id="PTHR23028:SF131">
    <property type="entry name" value="BLR2367 PROTEIN"/>
    <property type="match status" value="1"/>
</dbReference>
<proteinExistence type="predicted"/>
<feature type="transmembrane region" description="Helical" evidence="1">
    <location>
        <begin position="227"/>
        <end position="245"/>
    </location>
</feature>
<keyword evidence="1" id="KW-1133">Transmembrane helix</keyword>
<feature type="transmembrane region" description="Helical" evidence="1">
    <location>
        <begin position="42"/>
        <end position="62"/>
    </location>
</feature>
<feature type="transmembrane region" description="Helical" evidence="1">
    <location>
        <begin position="139"/>
        <end position="159"/>
    </location>
</feature>
<sequence length="343" mass="39899">MTALKEFKLNNFDLLRLLAATQVVFDHYFQHLHILLNDWQQALLYLFPGVPVFFVISGYLISASYERTNDLTKYFRNRILRIFPGLWLCIFVSIFIITLTGVSFLNKQTIFWLPSQLIGLIYTPAFLSNYGFGSYNGSLWTIPIELQFYILLPVCYLLLPKKKSVYWLGLLVVVFILLNIISTTFTFSPIISKLLNYSFIPHFYLFLTGMLLQKLKLYSSTMVYNQAFYWCAAYGIFSLVLYNYIDQTIFLILKSLLLAITLLSMAYTLPGLASRLLRTNDISYGIYIYHGLFLTVIVALQWADYVNLFTITLISYLAGFLSWVLIEKPFIKRKEGAFRKLFN</sequence>
<keyword evidence="3" id="KW-0808">Transferase</keyword>
<keyword evidence="1" id="KW-0812">Transmembrane</keyword>
<feature type="domain" description="Acyltransferase 3" evidence="2">
    <location>
        <begin position="10"/>
        <end position="326"/>
    </location>
</feature>
<feature type="transmembrane region" description="Helical" evidence="1">
    <location>
        <begin position="308"/>
        <end position="326"/>
    </location>
</feature>
<evidence type="ECO:0000313" key="4">
    <source>
        <dbReference type="Proteomes" id="UP001596958"/>
    </source>
</evidence>
<dbReference type="InterPro" id="IPR002656">
    <property type="entry name" value="Acyl_transf_3_dom"/>
</dbReference>
<keyword evidence="1" id="KW-0472">Membrane</keyword>
<feature type="transmembrane region" description="Helical" evidence="1">
    <location>
        <begin position="251"/>
        <end position="272"/>
    </location>
</feature>
<dbReference type="Pfam" id="PF01757">
    <property type="entry name" value="Acyl_transf_3"/>
    <property type="match status" value="1"/>
</dbReference>
<dbReference type="RefSeq" id="WP_377100370.1">
    <property type="nucleotide sequence ID" value="NZ_JBHTHU010000006.1"/>
</dbReference>